<dbReference type="EMBL" id="DAAMHJ010000034">
    <property type="protein sequence ID" value="HAC6678783.1"/>
    <property type="molecule type" value="Genomic_DNA"/>
</dbReference>
<proteinExistence type="predicted"/>
<feature type="signal peptide" evidence="1">
    <location>
        <begin position="1"/>
        <end position="19"/>
    </location>
</feature>
<feature type="chain" id="PRO_5027698197" evidence="1">
    <location>
        <begin position="20"/>
        <end position="71"/>
    </location>
</feature>
<sequence>MKLKTIIISLLLVPVTGMADSTVFETMTATFPGSGKPGMGQSPVNIYWITNINSTKQFNESVSKVDIGKCN</sequence>
<feature type="non-terminal residue" evidence="2">
    <location>
        <position position="71"/>
    </location>
</feature>
<evidence type="ECO:0000256" key="1">
    <source>
        <dbReference type="SAM" id="SignalP"/>
    </source>
</evidence>
<evidence type="ECO:0000313" key="2">
    <source>
        <dbReference type="EMBL" id="HAC6678783.1"/>
    </source>
</evidence>
<reference evidence="2" key="1">
    <citation type="journal article" date="2018" name="Genome Biol.">
        <title>SKESA: strategic k-mer extension for scrupulous assemblies.</title>
        <authorList>
            <person name="Souvorov A."/>
            <person name="Agarwala R."/>
            <person name="Lipman D.J."/>
        </authorList>
    </citation>
    <scope>NUCLEOTIDE SEQUENCE</scope>
    <source>
        <strain evidence="2">M138</strain>
    </source>
</reference>
<protein>
    <submittedName>
        <fullName evidence="2">Uncharacterized protein</fullName>
    </submittedName>
</protein>
<keyword evidence="1" id="KW-0732">Signal</keyword>
<name>A0A702FED6_SALET</name>
<dbReference type="AlphaFoldDB" id="A0A702FED6"/>
<organism evidence="2">
    <name type="scientific">Salmonella enterica subsp. enterica serovar Eastbourne</name>
    <dbReference type="NCBI Taxonomy" id="486993"/>
    <lineage>
        <taxon>Bacteria</taxon>
        <taxon>Pseudomonadati</taxon>
        <taxon>Pseudomonadota</taxon>
        <taxon>Gammaproteobacteria</taxon>
        <taxon>Enterobacterales</taxon>
        <taxon>Enterobacteriaceae</taxon>
        <taxon>Salmonella</taxon>
    </lineage>
</organism>
<comment type="caution">
    <text evidence="2">The sequence shown here is derived from an EMBL/GenBank/DDBJ whole genome shotgun (WGS) entry which is preliminary data.</text>
</comment>
<reference evidence="2" key="2">
    <citation type="submission" date="2018-07" db="EMBL/GenBank/DDBJ databases">
        <authorList>
            <consortium name="NCBI Pathogen Detection Project"/>
        </authorList>
    </citation>
    <scope>NUCLEOTIDE SEQUENCE</scope>
    <source>
        <strain evidence="2">M138</strain>
    </source>
</reference>
<accession>A0A702FED6</accession>
<gene>
    <name evidence="2" type="ORF">G0D12_24330</name>
</gene>